<sequence length="277" mass="30319">MDSLKIALLEKTGHDHGFEHVLSANPQAVCLASARHPTRVTVTGTADDGYQVYFETTSATLPGELARSFPQWTPVDNHFLIPGNTELATLLLRAAGLSRALPNQAARSYEDAVSEELAALPPETLHTEVERMVRQRIGQQKFREAMLTYWGGACAVTGLTLPDALRASHAKPWAECASDAERLDVFNGLLLTANLDALFDRFLISFDTQGRLLLSPALTAADLCLLGIRPDMKLRWLAGEHQPYLQFHRERLSGSRACVPHRRASNADAAIKTPAAS</sequence>
<evidence type="ECO:0000313" key="1">
    <source>
        <dbReference type="EMBL" id="XRI76865.1"/>
    </source>
</evidence>
<proteinExistence type="predicted"/>
<reference evidence="1 2" key="1">
    <citation type="journal article" date="2019" name="Int. J. Syst. Evol. Microbiol.">
        <title>Acidithiobacillus sulfuriphilus sp. nov.: an extremely acidophilic sulfur-oxidizing chemolithotroph isolated from a neutral pH environment.</title>
        <authorList>
            <person name="Falagan C."/>
            <person name="Moya-Beltran A."/>
            <person name="Castro M."/>
            <person name="Quatrini R."/>
            <person name="Johnson D.B."/>
        </authorList>
    </citation>
    <scope>NUCLEOTIDE SEQUENCE [LARGE SCALE GENOMIC DNA]</scope>
    <source>
        <strain evidence="1 2">CJ-2</strain>
    </source>
</reference>
<keyword evidence="1" id="KW-0378">Hydrolase</keyword>
<name>A0ACD5HQA4_9PROT</name>
<dbReference type="Proteomes" id="UP000271650">
    <property type="component" value="Chromosome"/>
</dbReference>
<dbReference type="EMBL" id="CP127527">
    <property type="protein sequence ID" value="XRI76865.1"/>
    <property type="molecule type" value="Genomic_DNA"/>
</dbReference>
<gene>
    <name evidence="1" type="ORF">EC580_013010</name>
</gene>
<accession>A0ACD5HQA4</accession>
<evidence type="ECO:0000313" key="2">
    <source>
        <dbReference type="Proteomes" id="UP000271650"/>
    </source>
</evidence>
<keyword evidence="2" id="KW-1185">Reference proteome</keyword>
<organism evidence="1 2">
    <name type="scientific">Acidithiobacillus sulfuriphilus</name>
    <dbReference type="NCBI Taxonomy" id="1867749"/>
    <lineage>
        <taxon>Bacteria</taxon>
        <taxon>Pseudomonadati</taxon>
        <taxon>Pseudomonadota</taxon>
        <taxon>Acidithiobacillia</taxon>
        <taxon>Acidithiobacillales</taxon>
        <taxon>Acidithiobacillaceae</taxon>
        <taxon>Acidithiobacillus</taxon>
    </lineage>
</organism>
<keyword evidence="1" id="KW-0540">Nuclease</keyword>
<keyword evidence="1" id="KW-0255">Endonuclease</keyword>
<protein>
    <submittedName>
        <fullName evidence="1">HNH endonuclease</fullName>
    </submittedName>
</protein>